<evidence type="ECO:0000313" key="4">
    <source>
        <dbReference type="EMBL" id="SDC34638.1"/>
    </source>
</evidence>
<dbReference type="EMBL" id="FMYW01000005">
    <property type="protein sequence ID" value="SDC34638.1"/>
    <property type="molecule type" value="Genomic_DNA"/>
</dbReference>
<dbReference type="InterPro" id="IPR005561">
    <property type="entry name" value="ANTAR"/>
</dbReference>
<evidence type="ECO:0000259" key="3">
    <source>
        <dbReference type="PROSITE" id="PS50921"/>
    </source>
</evidence>
<dbReference type="PIRSF" id="PIRSF036382">
    <property type="entry name" value="RR_antiterm"/>
    <property type="match status" value="1"/>
</dbReference>
<dbReference type="AlphaFoldDB" id="A0A1G6KUY4"/>
<dbReference type="InterPro" id="IPR011006">
    <property type="entry name" value="CheY-like_superfamily"/>
</dbReference>
<evidence type="ECO:0000256" key="1">
    <source>
        <dbReference type="PROSITE-ProRule" id="PRU00169"/>
    </source>
</evidence>
<dbReference type="InterPro" id="IPR036388">
    <property type="entry name" value="WH-like_DNA-bd_sf"/>
</dbReference>
<gene>
    <name evidence="4" type="ORF">SAMN04487864_105111</name>
</gene>
<dbReference type="PANTHER" id="PTHR43367">
    <property type="match status" value="1"/>
</dbReference>
<protein>
    <submittedName>
        <fullName evidence="4">Response regulator receiver and ANTAR domain protein</fullName>
    </submittedName>
</protein>
<dbReference type="GO" id="GO:0003723">
    <property type="term" value="F:RNA binding"/>
    <property type="evidence" value="ECO:0007669"/>
    <property type="project" value="InterPro"/>
</dbReference>
<dbReference type="Pfam" id="PF03861">
    <property type="entry name" value="ANTAR"/>
    <property type="match status" value="1"/>
</dbReference>
<dbReference type="PROSITE" id="PS50921">
    <property type="entry name" value="ANTAR"/>
    <property type="match status" value="1"/>
</dbReference>
<dbReference type="SMART" id="SM00448">
    <property type="entry name" value="REC"/>
    <property type="match status" value="1"/>
</dbReference>
<sequence>MIKPLKILIADDEALLRLDLREMLEEAGHTVAGEAENGKIAVSLAERERPDLVIMDVKMPEMDGLEAAKLIGEAKLAPVLLLTAYSQQEIVQEATNSGVFAYLVKPVREEELFPAIEIAISRFAAFQRLNAALDKAKDDLETRKLLDRAKGILMDQYKFTEKDAFQAMQKLSMDRRLSLKAVAKAVIASAEIHEKETGKRKSKK</sequence>
<keyword evidence="1" id="KW-0597">Phosphoprotein</keyword>
<dbReference type="PANTHER" id="PTHR43367:SF1">
    <property type="entry name" value="TWO-COMPONENT RESPONSE REGULATOR-LIKE APRR6-RELATED"/>
    <property type="match status" value="1"/>
</dbReference>
<dbReference type="InterPro" id="IPR008327">
    <property type="entry name" value="Sig_transdc_resp-reg_antiterm"/>
</dbReference>
<dbReference type="GO" id="GO:0000160">
    <property type="term" value="P:phosphorelay signal transduction system"/>
    <property type="evidence" value="ECO:0007669"/>
    <property type="project" value="InterPro"/>
</dbReference>
<dbReference type="PROSITE" id="PS50110">
    <property type="entry name" value="RESPONSE_REGULATORY"/>
    <property type="match status" value="1"/>
</dbReference>
<dbReference type="Proteomes" id="UP000198943">
    <property type="component" value="Unassembled WGS sequence"/>
</dbReference>
<organism evidence="4 5">
    <name type="scientific">Succiniclasticum ruminis</name>
    <dbReference type="NCBI Taxonomy" id="40841"/>
    <lineage>
        <taxon>Bacteria</taxon>
        <taxon>Bacillati</taxon>
        <taxon>Bacillota</taxon>
        <taxon>Negativicutes</taxon>
        <taxon>Acidaminococcales</taxon>
        <taxon>Acidaminococcaceae</taxon>
        <taxon>Succiniclasticum</taxon>
    </lineage>
</organism>
<dbReference type="Gene3D" id="3.40.50.2300">
    <property type="match status" value="1"/>
</dbReference>
<dbReference type="SMART" id="SM01012">
    <property type="entry name" value="ANTAR"/>
    <property type="match status" value="1"/>
</dbReference>
<feature type="modified residue" description="4-aspartylphosphate" evidence="1">
    <location>
        <position position="56"/>
    </location>
</feature>
<evidence type="ECO:0000259" key="2">
    <source>
        <dbReference type="PROSITE" id="PS50110"/>
    </source>
</evidence>
<feature type="domain" description="Response regulatory" evidence="2">
    <location>
        <begin position="6"/>
        <end position="120"/>
    </location>
</feature>
<name>A0A1G6KUY4_9FIRM</name>
<dbReference type="SUPFAM" id="SSF52172">
    <property type="entry name" value="CheY-like"/>
    <property type="match status" value="1"/>
</dbReference>
<accession>A0A1G6KUY4</accession>
<reference evidence="5" key="1">
    <citation type="submission" date="2016-10" db="EMBL/GenBank/DDBJ databases">
        <authorList>
            <person name="Varghese N."/>
            <person name="Submissions S."/>
        </authorList>
    </citation>
    <scope>NUCLEOTIDE SEQUENCE [LARGE SCALE GENOMIC DNA]</scope>
    <source>
        <strain evidence="5">DSM 11005</strain>
    </source>
</reference>
<feature type="domain" description="ANTAR" evidence="3">
    <location>
        <begin position="126"/>
        <end position="187"/>
    </location>
</feature>
<dbReference type="Gene3D" id="1.10.10.10">
    <property type="entry name" value="Winged helix-like DNA-binding domain superfamily/Winged helix DNA-binding domain"/>
    <property type="match status" value="1"/>
</dbReference>
<evidence type="ECO:0000313" key="5">
    <source>
        <dbReference type="Proteomes" id="UP000198943"/>
    </source>
</evidence>
<proteinExistence type="predicted"/>
<keyword evidence="5" id="KW-1185">Reference proteome</keyword>
<dbReference type="InterPro" id="IPR001789">
    <property type="entry name" value="Sig_transdc_resp-reg_receiver"/>
</dbReference>
<dbReference type="Pfam" id="PF00072">
    <property type="entry name" value="Response_reg"/>
    <property type="match status" value="1"/>
</dbReference>